<proteinExistence type="predicted"/>
<evidence type="ECO:0000313" key="1">
    <source>
        <dbReference type="EMBL" id="QAT83406.1"/>
    </source>
</evidence>
<reference evidence="1 2" key="1">
    <citation type="submission" date="2018-12" db="EMBL/GenBank/DDBJ databases">
        <title>Complete Genome Sequence of the Corallopyronin A producing Myxobacterium Corallococcus coralloides B035.</title>
        <authorList>
            <person name="Bouhired S.M."/>
            <person name="Rupp O."/>
            <person name="Blom J."/>
            <person name="Schaeberle T.F."/>
            <person name="Kehraus S."/>
            <person name="Schiefer A."/>
            <person name="Pfarr K."/>
            <person name="Goesmann A."/>
            <person name="Hoerauf A."/>
            <person name="Koenig G.M."/>
        </authorList>
    </citation>
    <scope>NUCLEOTIDE SEQUENCE [LARGE SCALE GENOMIC DNA]</scope>
    <source>
        <strain evidence="1 2">B035</strain>
    </source>
</reference>
<dbReference type="AlphaFoldDB" id="A0A410RNK3"/>
<accession>A0A410RNK3</accession>
<evidence type="ECO:0000313" key="2">
    <source>
        <dbReference type="Proteomes" id="UP000288758"/>
    </source>
</evidence>
<organism evidence="1 2">
    <name type="scientific">Corallococcus coralloides</name>
    <name type="common">Myxococcus coralloides</name>
    <dbReference type="NCBI Taxonomy" id="184914"/>
    <lineage>
        <taxon>Bacteria</taxon>
        <taxon>Pseudomonadati</taxon>
        <taxon>Myxococcota</taxon>
        <taxon>Myxococcia</taxon>
        <taxon>Myxococcales</taxon>
        <taxon>Cystobacterineae</taxon>
        <taxon>Myxococcaceae</taxon>
        <taxon>Corallococcus</taxon>
    </lineage>
</organism>
<gene>
    <name evidence="1" type="ORF">EJ065_1808</name>
</gene>
<dbReference type="Proteomes" id="UP000288758">
    <property type="component" value="Chromosome"/>
</dbReference>
<sequence>MLAAMNVPVEGKEYTLFMDGMRFPSNLDKLTVTMPDGREVVVAVERSWASIPDAQPPKGALRARFVK</sequence>
<name>A0A410RNK3_CORCK</name>
<dbReference type="EMBL" id="CP034669">
    <property type="protein sequence ID" value="QAT83406.1"/>
    <property type="molecule type" value="Genomic_DNA"/>
</dbReference>
<protein>
    <submittedName>
        <fullName evidence="1">Uncharacterized protein</fullName>
    </submittedName>
</protein>